<gene>
    <name evidence="2" type="ORF">PCOR1329_LOCUS61206</name>
</gene>
<feature type="region of interest" description="Disordered" evidence="1">
    <location>
        <begin position="1"/>
        <end position="20"/>
    </location>
</feature>
<evidence type="ECO:0000256" key="1">
    <source>
        <dbReference type="SAM" id="MobiDB-lite"/>
    </source>
</evidence>
<dbReference type="PANTHER" id="PTHR21847:SF1">
    <property type="entry name" value="EF-HAND CALCIUM-BINDING DOMAIN-CONTAINING PROTEIN 10"/>
    <property type="match status" value="1"/>
</dbReference>
<feature type="compositionally biased region" description="Low complexity" evidence="1">
    <location>
        <begin position="10"/>
        <end position="20"/>
    </location>
</feature>
<reference evidence="2" key="1">
    <citation type="submission" date="2023-10" db="EMBL/GenBank/DDBJ databases">
        <authorList>
            <person name="Chen Y."/>
            <person name="Shah S."/>
            <person name="Dougan E. K."/>
            <person name="Thang M."/>
            <person name="Chan C."/>
        </authorList>
    </citation>
    <scope>NUCLEOTIDE SEQUENCE [LARGE SCALE GENOMIC DNA]</scope>
</reference>
<organism evidence="2 3">
    <name type="scientific">Prorocentrum cordatum</name>
    <dbReference type="NCBI Taxonomy" id="2364126"/>
    <lineage>
        <taxon>Eukaryota</taxon>
        <taxon>Sar</taxon>
        <taxon>Alveolata</taxon>
        <taxon>Dinophyceae</taxon>
        <taxon>Prorocentrales</taxon>
        <taxon>Prorocentraceae</taxon>
        <taxon>Prorocentrum</taxon>
    </lineage>
</organism>
<keyword evidence="3" id="KW-1185">Reference proteome</keyword>
<sequence>MVVPSGPQVSESMSSAMGESSYDATSNDGLLIALLLVLVRGPVNYVGAWRQIITGPQEYLEKQRIMELFNDLCASVAFNKPQDVRAFLLQELAKREREGAQAGLFEDSEIVAVFQLADLKSHGVISSKQARAALLSLASSERQRLNIETMELPDELDLPAFQEKAKSVLRGGQGGQLHAQAPRAVDLALLRATAPTGA</sequence>
<dbReference type="InterPro" id="IPR049760">
    <property type="entry name" value="DD_EFCAB10"/>
</dbReference>
<protein>
    <submittedName>
        <fullName evidence="2">Uncharacterized protein</fullName>
    </submittedName>
</protein>
<dbReference type="EMBL" id="CAUYUJ010017695">
    <property type="protein sequence ID" value="CAK0877037.1"/>
    <property type="molecule type" value="Genomic_DNA"/>
</dbReference>
<proteinExistence type="predicted"/>
<accession>A0ABN9VU27</accession>
<dbReference type="CDD" id="cd22976">
    <property type="entry name" value="DD_EFCAB10"/>
    <property type="match status" value="1"/>
</dbReference>
<dbReference type="PANTHER" id="PTHR21847">
    <property type="entry name" value="EF-HAND CALCIUM-BINDING DOMAIN-CONTAINING PROTEIN 10"/>
    <property type="match status" value="1"/>
</dbReference>
<evidence type="ECO:0000313" key="3">
    <source>
        <dbReference type="Proteomes" id="UP001189429"/>
    </source>
</evidence>
<dbReference type="InterPro" id="IPR039879">
    <property type="entry name" value="EFC10"/>
</dbReference>
<name>A0ABN9VU27_9DINO</name>
<dbReference type="Proteomes" id="UP001189429">
    <property type="component" value="Unassembled WGS sequence"/>
</dbReference>
<evidence type="ECO:0000313" key="2">
    <source>
        <dbReference type="EMBL" id="CAK0877037.1"/>
    </source>
</evidence>
<comment type="caution">
    <text evidence="2">The sequence shown here is derived from an EMBL/GenBank/DDBJ whole genome shotgun (WGS) entry which is preliminary data.</text>
</comment>